<comment type="caution">
    <text evidence="12">The sequence shown here is derived from an EMBL/GenBank/DDBJ whole genome shotgun (WGS) entry which is preliminary data.</text>
</comment>
<evidence type="ECO:0000256" key="10">
    <source>
        <dbReference type="ARBA" id="ARBA00047346"/>
    </source>
</evidence>
<comment type="catalytic activity">
    <reaction evidence="10">
        <text>an alpha-D-Glc-(1-&gt;3)-alpha-D-Man-(1-&gt;2)-alpha-D-Man-(1-&gt;2)-alpha-D-Man-(1-&gt;3)-[alpha-D-Man-(1-&gt;2)-alpha-D-Man-(1-&gt;3)-[alpha-D-Man-(1-&gt;2)-alpha-D-Man-(1-&gt;6)]-alpha-D-Man-(1-&gt;6)]-beta-D-Man-(1-&gt;4)-beta-D-GlcNAc-(1-&gt;4)-alpha-D-GlcNAc-diphospho-di-trans,poly-cis-dolichol + a di-trans,poly-cis-dolichyl beta-D-glucosyl phosphate = an alpha-D-Glc-(1-&gt;3)-alpha-D-Glc-(1-&gt;3)-alpha-D-Man-(1-&gt;2)-alpha-D-Man-(1-&gt;2)-alpha-D-Man-(1-&gt;3)-[alpha-D-Man-(1-&gt;2)-alpha-D-Man-(1-&gt;3)-[alpha-D-Man-(1-&gt;2)-alpha-D-Man-(1-&gt;6)]-alpha-D-Man-(1-&gt;6)]-beta-D-Man-(1-&gt;4)-beta-D-GlcNAc-(1-&gt;4)-alpha-D-GlcNAc-diphospho-di-trans,poly-cis-dolichol + a di-trans,poly-cis-dolichyl phosphate + H(+)</text>
        <dbReference type="Rhea" id="RHEA:31307"/>
        <dbReference type="Rhea" id="RHEA-COMP:19498"/>
        <dbReference type="Rhea" id="RHEA-COMP:19502"/>
        <dbReference type="Rhea" id="RHEA-COMP:19521"/>
        <dbReference type="Rhea" id="RHEA-COMP:19522"/>
        <dbReference type="ChEBI" id="CHEBI:15378"/>
        <dbReference type="ChEBI" id="CHEBI:57525"/>
        <dbReference type="ChEBI" id="CHEBI:57683"/>
        <dbReference type="ChEBI" id="CHEBI:132521"/>
        <dbReference type="ChEBI" id="CHEBI:132522"/>
        <dbReference type="EC" id="2.4.1.265"/>
    </reaction>
    <physiologicalReaction direction="left-to-right" evidence="10">
        <dbReference type="Rhea" id="RHEA:31308"/>
    </physiologicalReaction>
</comment>
<keyword evidence="8 11" id="KW-1133">Transmembrane helix</keyword>
<organism evidence="12 13">
    <name type="scientific">Rhizoctonia solani</name>
    <dbReference type="NCBI Taxonomy" id="456999"/>
    <lineage>
        <taxon>Eukaryota</taxon>
        <taxon>Fungi</taxon>
        <taxon>Dikarya</taxon>
        <taxon>Basidiomycota</taxon>
        <taxon>Agaricomycotina</taxon>
        <taxon>Agaricomycetes</taxon>
        <taxon>Cantharellales</taxon>
        <taxon>Ceratobasidiaceae</taxon>
        <taxon>Rhizoctonia</taxon>
    </lineage>
</organism>
<feature type="transmembrane region" description="Helical" evidence="11">
    <location>
        <begin position="452"/>
        <end position="474"/>
    </location>
</feature>
<comment type="similarity">
    <text evidence="3 11">Belongs to the ALG6/ALG8 glucosyltransferase family.</text>
</comment>
<dbReference type="GO" id="GO:0006487">
    <property type="term" value="P:protein N-linked glycosylation"/>
    <property type="evidence" value="ECO:0007669"/>
    <property type="project" value="TreeGrafter"/>
</dbReference>
<evidence type="ECO:0000256" key="6">
    <source>
        <dbReference type="ARBA" id="ARBA00022692"/>
    </source>
</evidence>
<dbReference type="EC" id="2.4.1.-" evidence="11"/>
<feature type="transmembrane region" description="Helical" evidence="11">
    <location>
        <begin position="186"/>
        <end position="211"/>
    </location>
</feature>
<evidence type="ECO:0000256" key="2">
    <source>
        <dbReference type="ARBA" id="ARBA00004922"/>
    </source>
</evidence>
<dbReference type="InterPro" id="IPR004856">
    <property type="entry name" value="Glyco_trans_ALG6/ALG8"/>
</dbReference>
<keyword evidence="6 11" id="KW-0812">Transmembrane</keyword>
<dbReference type="AlphaFoldDB" id="A0A8H3BVC5"/>
<evidence type="ECO:0000256" key="7">
    <source>
        <dbReference type="ARBA" id="ARBA00022824"/>
    </source>
</evidence>
<keyword evidence="9 11" id="KW-0472">Membrane</keyword>
<dbReference type="GO" id="GO:0005789">
    <property type="term" value="C:endoplasmic reticulum membrane"/>
    <property type="evidence" value="ECO:0007669"/>
    <property type="project" value="UniProtKB-SubCell"/>
</dbReference>
<evidence type="ECO:0000256" key="1">
    <source>
        <dbReference type="ARBA" id="ARBA00004477"/>
    </source>
</evidence>
<evidence type="ECO:0000313" key="13">
    <source>
        <dbReference type="Proteomes" id="UP000663861"/>
    </source>
</evidence>
<reference evidence="12" key="1">
    <citation type="submission" date="2021-01" db="EMBL/GenBank/DDBJ databases">
        <authorList>
            <person name="Kaushik A."/>
        </authorList>
    </citation>
    <scope>NUCLEOTIDE SEQUENCE</scope>
    <source>
        <strain evidence="12">AG4-RS23</strain>
    </source>
</reference>
<feature type="transmembrane region" description="Helical" evidence="11">
    <location>
        <begin position="223"/>
        <end position="242"/>
    </location>
</feature>
<name>A0A8H3BVC5_9AGAM</name>
<feature type="transmembrane region" description="Helical" evidence="11">
    <location>
        <begin position="387"/>
        <end position="408"/>
    </location>
</feature>
<sequence>MATAAAAWVRNKTGMSAGELDILVLSTGIKLLLFPAYRSTDFEVHRNWLAITQSLPLSKWYYDTTSEWTLDYPPFFAYFEYLLSWPARLVDSKIVDLNALQYSAWSAVAYQRTTVIVTELVLGAALLRLCRPLLSQTAPLSPILAASIFLHPGLLIVDHIHFQYNGFLFGVMLWSIAMMREGRMVLGGMLFAALLNFKHIYMYIAPAYFIHLLRTHCTTPARFLSLAQTVILTFSASLLPFAPHLLQLLSRLFPFKRGLCHAYWAPNAWALWAAADRVLLMLARRGLIPPRILSIDSAGLASSSRGLIGDTVFAVLPNVKPIHTFIVTIVCQSAFLWRLWRTPTYRSFVCAVTLCGWASYAFGWHVHEKAILLVLLPMSLVAAESHAMFRTFVIASAAGCISLFPLLFTPAETPIKLLYTSLWALGTFYPLQKRLYTFPTTFTAVLIDRLELLYLIGLPVLQIVTMLLGAWPTIKAARTASPPTNSTMGAWPTIKAARTASPPTNSTMGEVNTEPEIENALEFLPLLLTSVYCAIGLGWAFMRMGYFYVRSSSV</sequence>
<dbReference type="UniPathway" id="UPA00378"/>
<protein>
    <recommendedName>
        <fullName evidence="11">Alpha-1,3-glucosyltransferase</fullName>
        <ecNumber evidence="11">2.4.1.-</ecNumber>
    </recommendedName>
</protein>
<evidence type="ECO:0000256" key="11">
    <source>
        <dbReference type="RuleBase" id="RU363110"/>
    </source>
</evidence>
<proteinExistence type="inferred from homology"/>
<keyword evidence="4 11" id="KW-0328">Glycosyltransferase</keyword>
<evidence type="ECO:0000256" key="5">
    <source>
        <dbReference type="ARBA" id="ARBA00022679"/>
    </source>
</evidence>
<dbReference type="PANTHER" id="PTHR12413">
    <property type="entry name" value="DOLICHYL GLYCOSYLTRANSFERASE"/>
    <property type="match status" value="1"/>
</dbReference>
<gene>
    <name evidence="12" type="ORF">RDB_LOCUS76501</name>
</gene>
<feature type="transmembrane region" description="Helical" evidence="11">
    <location>
        <begin position="346"/>
        <end position="366"/>
    </location>
</feature>
<feature type="transmembrane region" description="Helical" evidence="11">
    <location>
        <begin position="523"/>
        <end position="542"/>
    </location>
</feature>
<keyword evidence="7 11" id="KW-0256">Endoplasmic reticulum</keyword>
<evidence type="ECO:0000256" key="4">
    <source>
        <dbReference type="ARBA" id="ARBA00022676"/>
    </source>
</evidence>
<comment type="subcellular location">
    <subcellularLocation>
        <location evidence="1 11">Endoplasmic reticulum membrane</location>
        <topology evidence="1 11">Multi-pass membrane protein</topology>
    </subcellularLocation>
</comment>
<dbReference type="GO" id="GO:0042283">
    <property type="term" value="F:dolichyl pyrophosphate Glc1Man9GlcNAc2 alpha-1,3-glucosyltransferase activity"/>
    <property type="evidence" value="ECO:0007669"/>
    <property type="project" value="UniProtKB-EC"/>
</dbReference>
<dbReference type="Pfam" id="PF03155">
    <property type="entry name" value="Alg6_Alg8"/>
    <property type="match status" value="1"/>
</dbReference>
<dbReference type="Proteomes" id="UP000663861">
    <property type="component" value="Unassembled WGS sequence"/>
</dbReference>
<comment type="pathway">
    <text evidence="2 11">Protein modification; protein glycosylation.</text>
</comment>
<evidence type="ECO:0000256" key="9">
    <source>
        <dbReference type="ARBA" id="ARBA00023136"/>
    </source>
</evidence>
<evidence type="ECO:0000256" key="3">
    <source>
        <dbReference type="ARBA" id="ARBA00008715"/>
    </source>
</evidence>
<keyword evidence="5 11" id="KW-0808">Transferase</keyword>
<dbReference type="EMBL" id="CAJMWY010001440">
    <property type="protein sequence ID" value="CAE6467433.1"/>
    <property type="molecule type" value="Genomic_DNA"/>
</dbReference>
<dbReference type="PANTHER" id="PTHR12413:SF2">
    <property type="entry name" value="DOLICHYL PYROPHOSPHATE GLC1MAN9GLCNAC2 ALPHA-1,3-GLUCOSYLTRANSFERASE-RELATED"/>
    <property type="match status" value="1"/>
</dbReference>
<accession>A0A8H3BVC5</accession>
<evidence type="ECO:0000313" key="12">
    <source>
        <dbReference type="EMBL" id="CAE6467433.1"/>
    </source>
</evidence>
<evidence type="ECO:0000256" key="8">
    <source>
        <dbReference type="ARBA" id="ARBA00022989"/>
    </source>
</evidence>
<feature type="transmembrane region" description="Helical" evidence="11">
    <location>
        <begin position="322"/>
        <end position="340"/>
    </location>
</feature>
<comment type="caution">
    <text evidence="11">Lacks conserved residue(s) required for the propagation of feature annotation.</text>
</comment>